<name>A0ABD2Q9N5_9PLAT</name>
<reference evidence="1 2" key="1">
    <citation type="submission" date="2024-11" db="EMBL/GenBank/DDBJ databases">
        <title>Adaptive evolution of stress response genes in parasites aligns with host niche diversity.</title>
        <authorList>
            <person name="Hahn C."/>
            <person name="Resl P."/>
        </authorList>
    </citation>
    <scope>NUCLEOTIDE SEQUENCE [LARGE SCALE GENOMIC DNA]</scope>
    <source>
        <strain evidence="1">EGGRZ-B1_66</strain>
        <tissue evidence="1">Body</tissue>
    </source>
</reference>
<evidence type="ECO:0000313" key="2">
    <source>
        <dbReference type="Proteomes" id="UP001626550"/>
    </source>
</evidence>
<dbReference type="AlphaFoldDB" id="A0ABD2Q9N5"/>
<gene>
    <name evidence="1" type="ORF">Ciccas_005113</name>
</gene>
<dbReference type="Proteomes" id="UP001626550">
    <property type="component" value="Unassembled WGS sequence"/>
</dbReference>
<sequence length="272" mass="29159">MLLILKKFQQTCQPPLQIIQFLDSYCATMGYERPIYNPVKTQVSDPDTGMTVQRYHCEISLPGTQYTFASPTYHANMDDAMTACAQSLLTFLSPGLPTYMQDTSNLLNLGYYGAPSMLLNPVTMQLLGMQSTSTSAGMGHQQQQSSMLEDIVALNNSSLAQQKMVSHDQMASFNSLLQAQTSQAASSQTAFVSLDSMGLPGLYSTATPTPTMLPLSDGNAAAAAMAADLCSLIRNEHNFFVPKQNVVGNLLATGSGQSNSAGEPVTGSREVV</sequence>
<evidence type="ECO:0000313" key="1">
    <source>
        <dbReference type="EMBL" id="KAL3316250.1"/>
    </source>
</evidence>
<organism evidence="1 2">
    <name type="scientific">Cichlidogyrus casuarinus</name>
    <dbReference type="NCBI Taxonomy" id="1844966"/>
    <lineage>
        <taxon>Eukaryota</taxon>
        <taxon>Metazoa</taxon>
        <taxon>Spiralia</taxon>
        <taxon>Lophotrochozoa</taxon>
        <taxon>Platyhelminthes</taxon>
        <taxon>Monogenea</taxon>
        <taxon>Monopisthocotylea</taxon>
        <taxon>Dactylogyridea</taxon>
        <taxon>Ancyrocephalidae</taxon>
        <taxon>Cichlidogyrus</taxon>
    </lineage>
</organism>
<proteinExistence type="predicted"/>
<keyword evidence="2" id="KW-1185">Reference proteome</keyword>
<comment type="caution">
    <text evidence="1">The sequence shown here is derived from an EMBL/GenBank/DDBJ whole genome shotgun (WGS) entry which is preliminary data.</text>
</comment>
<protein>
    <submittedName>
        <fullName evidence="1">Uncharacterized protein</fullName>
    </submittedName>
</protein>
<dbReference type="EMBL" id="JBJKFK010000575">
    <property type="protein sequence ID" value="KAL3316250.1"/>
    <property type="molecule type" value="Genomic_DNA"/>
</dbReference>
<accession>A0ABD2Q9N5</accession>